<accession>A0A9Q3I316</accession>
<comment type="caution">
    <text evidence="2">The sequence shown here is derived from an EMBL/GenBank/DDBJ whole genome shotgun (WGS) entry which is preliminary data.</text>
</comment>
<sequence length="106" mass="12175">MVITKGWDPTSQFRLLEVRENRIRENQATIQAIEEHLTQTGILRFLQPHKEQAKSALQWLHTIQKPTDQCPRVTILHNPKKFPGKDKGTRAKTRPPSARGGKSQTQ</sequence>
<dbReference type="EMBL" id="AVOT02031172">
    <property type="protein sequence ID" value="MBW0524620.1"/>
    <property type="molecule type" value="Genomic_DNA"/>
</dbReference>
<dbReference type="AlphaFoldDB" id="A0A9Q3I316"/>
<protein>
    <submittedName>
        <fullName evidence="2">Uncharacterized protein</fullName>
    </submittedName>
</protein>
<name>A0A9Q3I316_9BASI</name>
<feature type="region of interest" description="Disordered" evidence="1">
    <location>
        <begin position="74"/>
        <end position="106"/>
    </location>
</feature>
<reference evidence="2" key="1">
    <citation type="submission" date="2021-03" db="EMBL/GenBank/DDBJ databases">
        <title>Draft genome sequence of rust myrtle Austropuccinia psidii MF-1, a brazilian biotype.</title>
        <authorList>
            <person name="Quecine M.C."/>
            <person name="Pachon D.M.R."/>
            <person name="Bonatelli M.L."/>
            <person name="Correr F.H."/>
            <person name="Franceschini L.M."/>
            <person name="Leite T.F."/>
            <person name="Margarido G.R.A."/>
            <person name="Almeida C.A."/>
            <person name="Ferrarezi J.A."/>
            <person name="Labate C.A."/>
        </authorList>
    </citation>
    <scope>NUCLEOTIDE SEQUENCE</scope>
    <source>
        <strain evidence="2">MF-1</strain>
    </source>
</reference>
<proteinExistence type="predicted"/>
<evidence type="ECO:0000313" key="2">
    <source>
        <dbReference type="EMBL" id="MBW0524620.1"/>
    </source>
</evidence>
<gene>
    <name evidence="2" type="ORF">O181_064335</name>
</gene>
<evidence type="ECO:0000313" key="3">
    <source>
        <dbReference type="Proteomes" id="UP000765509"/>
    </source>
</evidence>
<evidence type="ECO:0000256" key="1">
    <source>
        <dbReference type="SAM" id="MobiDB-lite"/>
    </source>
</evidence>
<dbReference type="Proteomes" id="UP000765509">
    <property type="component" value="Unassembled WGS sequence"/>
</dbReference>
<organism evidence="2 3">
    <name type="scientific">Austropuccinia psidii MF-1</name>
    <dbReference type="NCBI Taxonomy" id="1389203"/>
    <lineage>
        <taxon>Eukaryota</taxon>
        <taxon>Fungi</taxon>
        <taxon>Dikarya</taxon>
        <taxon>Basidiomycota</taxon>
        <taxon>Pucciniomycotina</taxon>
        <taxon>Pucciniomycetes</taxon>
        <taxon>Pucciniales</taxon>
        <taxon>Sphaerophragmiaceae</taxon>
        <taxon>Austropuccinia</taxon>
    </lineage>
</organism>
<keyword evidence="3" id="KW-1185">Reference proteome</keyword>